<feature type="compositionally biased region" description="Basic and acidic residues" evidence="1">
    <location>
        <begin position="959"/>
        <end position="983"/>
    </location>
</feature>
<feature type="compositionally biased region" description="Basic and acidic residues" evidence="1">
    <location>
        <begin position="1088"/>
        <end position="1102"/>
    </location>
</feature>
<protein>
    <submittedName>
        <fullName evidence="3">Uncharacterized protein</fullName>
    </submittedName>
</protein>
<evidence type="ECO:0000313" key="3">
    <source>
        <dbReference type="EMBL" id="KAL3826528.1"/>
    </source>
</evidence>
<feature type="compositionally biased region" description="Low complexity" evidence="1">
    <location>
        <begin position="630"/>
        <end position="641"/>
    </location>
</feature>
<feature type="chain" id="PRO_5044770829" evidence="2">
    <location>
        <begin position="20"/>
        <end position="1102"/>
    </location>
</feature>
<dbReference type="EMBL" id="JALLPB020000019">
    <property type="protein sequence ID" value="KAL3826528.1"/>
    <property type="molecule type" value="Genomic_DNA"/>
</dbReference>
<name>A0ABD3SQP0_9STRA</name>
<evidence type="ECO:0000256" key="2">
    <source>
        <dbReference type="SAM" id="SignalP"/>
    </source>
</evidence>
<feature type="signal peptide" evidence="2">
    <location>
        <begin position="1"/>
        <end position="19"/>
    </location>
</feature>
<feature type="compositionally biased region" description="Gly residues" evidence="1">
    <location>
        <begin position="696"/>
        <end position="708"/>
    </location>
</feature>
<feature type="compositionally biased region" description="Basic and acidic residues" evidence="1">
    <location>
        <begin position="545"/>
        <end position="557"/>
    </location>
</feature>
<feature type="region of interest" description="Disordered" evidence="1">
    <location>
        <begin position="1055"/>
        <end position="1102"/>
    </location>
</feature>
<organism evidence="3 4">
    <name type="scientific">Cyclostephanos tholiformis</name>
    <dbReference type="NCBI Taxonomy" id="382380"/>
    <lineage>
        <taxon>Eukaryota</taxon>
        <taxon>Sar</taxon>
        <taxon>Stramenopiles</taxon>
        <taxon>Ochrophyta</taxon>
        <taxon>Bacillariophyta</taxon>
        <taxon>Coscinodiscophyceae</taxon>
        <taxon>Thalassiosirophycidae</taxon>
        <taxon>Stephanodiscales</taxon>
        <taxon>Stephanodiscaceae</taxon>
        <taxon>Cyclostephanos</taxon>
    </lineage>
</organism>
<dbReference type="AlphaFoldDB" id="A0ABD3SQP0"/>
<gene>
    <name evidence="3" type="ORF">ACHAXA_003592</name>
</gene>
<proteinExistence type="predicted"/>
<accession>A0ABD3SQP0</accession>
<feature type="region of interest" description="Disordered" evidence="1">
    <location>
        <begin position="953"/>
        <end position="1001"/>
    </location>
</feature>
<evidence type="ECO:0000256" key="1">
    <source>
        <dbReference type="SAM" id="MobiDB-lite"/>
    </source>
</evidence>
<evidence type="ECO:0000313" key="4">
    <source>
        <dbReference type="Proteomes" id="UP001530377"/>
    </source>
</evidence>
<reference evidence="3 4" key="1">
    <citation type="submission" date="2024-10" db="EMBL/GenBank/DDBJ databases">
        <title>Updated reference genomes for cyclostephanoid diatoms.</title>
        <authorList>
            <person name="Roberts W.R."/>
            <person name="Alverson A.J."/>
        </authorList>
    </citation>
    <scope>NUCLEOTIDE SEQUENCE [LARGE SCALE GENOMIC DNA]</scope>
    <source>
        <strain evidence="3 4">AJA228-03</strain>
    </source>
</reference>
<sequence>MMLLIVATVISSLATTSDAFLASPTNMAMTTTTTIPRKSSLVVASTSLRSSSSSSSSSSFNNDNDPASIAVISPPGGLGEMSAIESARLGGKATAAASTTAVSMASETLDEITKSGGSIEFAGATADDLLFDAGGALGAVGSWCRGSSSVICTYDGARGGGDGDSAMRAGIRLAAREATRTAGVGTRAIAMLAVGEETDVEGGRGGKDGNDGGGVVGGLGSMFASLVGRGGSDGGKMSMTVPRTLKEAVSVDANNRAATVIRYGDLFGAPESSPESSPFMGGPRRDPIIRDMYSMRSVRIDLAIAASSTSAGGGGGGGGGMGYRSNRLTVAEAASRLGLGSIASVVDAATPAIVEVSLSSFPGTDGPTDEEWDAEFRRVMSEMTVSGKQWSSPTLFRAEYSSVPSPSRFAEWLATKWAPAVLRSYDIAGIRVGGRPVYASVLPRDDDGSDVAVVEIVWQELVNFAPVTSGRMFVEVGNTGLSAKRGPGDASAGFGVAAATPLPGEDILVRRLADAASQAVEKGLAIKSNTTSDILFLTLSNDTTPDDRGGERSDRSRASYVPINVDATDEIDDMTMSPDAVGVDEVITTYPHSPPPESVHSDVITTLSPPPLSRGSGTTEPHYGHHHHASSYSSSSQSLFSRGDNYHRGMGIQGGGGNAPANGSNNNAPSSSLAAGGAGGGREKKKRPPLPPRWAIGGGGVAGGGGGNGGAGGGDGGIGSVVATAADASSRDNDAFFASATSPGRGDGDSGAYRVLDVSEMPPDTRSKSVVPKRSLWEVVRERKSEMTLSRKGHVAQVSQFGNEVDVAILEALQVHNMASSNVGRKTIESLDAQMRDASVAGNRNAVATPTKSDREDFPVKVISPPGLSRDVSALSTFESEHSPKTSMYSRQRGESIFEDSAWVPEYDAKGRIDGTLPEERDPKLAEGVWRADLNIDDVTAAAAAATVALKPLSSDQISTERKEASPRSVMDDDSKTRSKDGDPIASPKSPTETTGLRHRKTKTIAAKSMADELSQIAALHGGGHRHQLTAAMLSKDGGVDNLFAGVEYLAQQNDHPTAATDTGVDDEAIDEGGDPHDEEIGGAGKVLLREDRRESQLRRSS</sequence>
<feature type="region of interest" description="Disordered" evidence="1">
    <location>
        <begin position="539"/>
        <end position="558"/>
    </location>
</feature>
<feature type="region of interest" description="Disordered" evidence="1">
    <location>
        <begin position="589"/>
        <end position="708"/>
    </location>
</feature>
<feature type="compositionally biased region" description="Acidic residues" evidence="1">
    <location>
        <begin position="1064"/>
        <end position="1073"/>
    </location>
</feature>
<dbReference type="Proteomes" id="UP001530377">
    <property type="component" value="Unassembled WGS sequence"/>
</dbReference>
<comment type="caution">
    <text evidence="3">The sequence shown here is derived from an EMBL/GenBank/DDBJ whole genome shotgun (WGS) entry which is preliminary data.</text>
</comment>
<keyword evidence="4" id="KW-1185">Reference proteome</keyword>
<keyword evidence="2" id="KW-0732">Signal</keyword>
<feature type="compositionally biased region" description="Low complexity" evidence="1">
    <location>
        <begin position="659"/>
        <end position="675"/>
    </location>
</feature>